<comment type="caution">
    <text evidence="7">The sequence shown here is derived from an EMBL/GenBank/DDBJ whole genome shotgun (WGS) entry which is preliminary data.</text>
</comment>
<dbReference type="Gene3D" id="3.40.630.10">
    <property type="entry name" value="Zn peptidases"/>
    <property type="match status" value="1"/>
</dbReference>
<keyword evidence="2" id="KW-0031">Aminopeptidase</keyword>
<dbReference type="PANTHER" id="PTHR32481:SF0">
    <property type="entry name" value="AMINOPEPTIDASE YPDE-RELATED"/>
    <property type="match status" value="1"/>
</dbReference>
<evidence type="ECO:0000256" key="3">
    <source>
        <dbReference type="ARBA" id="ARBA00022670"/>
    </source>
</evidence>
<keyword evidence="4" id="KW-0479">Metal-binding</keyword>
<evidence type="ECO:0000256" key="6">
    <source>
        <dbReference type="PIRNR" id="PIRNR001123"/>
    </source>
</evidence>
<reference evidence="7 8" key="1">
    <citation type="submission" date="2021-03" db="EMBL/GenBank/DDBJ databases">
        <title>Genomic Encyclopedia of Type Strains, Phase IV (KMG-IV): sequencing the most valuable type-strain genomes for metagenomic binning, comparative biology and taxonomic classification.</title>
        <authorList>
            <person name="Goeker M."/>
        </authorList>
    </citation>
    <scope>NUCLEOTIDE SEQUENCE [LARGE SCALE GENOMIC DNA]</scope>
    <source>
        <strain evidence="7 8">DSM 28783</strain>
    </source>
</reference>
<dbReference type="EMBL" id="JAGGLM010000038">
    <property type="protein sequence ID" value="MBP2034180.1"/>
    <property type="molecule type" value="Genomic_DNA"/>
</dbReference>
<proteinExistence type="inferred from homology"/>
<accession>A0ABS4KW12</accession>
<protein>
    <submittedName>
        <fullName evidence="7">Endoglucanase</fullName>
        <ecNumber evidence="7">3.2.1.4</ecNumber>
    </submittedName>
</protein>
<evidence type="ECO:0000256" key="2">
    <source>
        <dbReference type="ARBA" id="ARBA00022438"/>
    </source>
</evidence>
<evidence type="ECO:0000313" key="7">
    <source>
        <dbReference type="EMBL" id="MBP2034180.1"/>
    </source>
</evidence>
<keyword evidence="8" id="KW-1185">Reference proteome</keyword>
<dbReference type="RefSeq" id="WP_209703411.1">
    <property type="nucleotide sequence ID" value="NZ_JAGGLM010000038.1"/>
</dbReference>
<keyword evidence="5 7" id="KW-0378">Hydrolase</keyword>
<evidence type="ECO:0000256" key="1">
    <source>
        <dbReference type="ARBA" id="ARBA00006272"/>
    </source>
</evidence>
<dbReference type="Pfam" id="PF05343">
    <property type="entry name" value="Peptidase_M42"/>
    <property type="match status" value="1"/>
</dbReference>
<dbReference type="PIRSF" id="PIRSF001123">
    <property type="entry name" value="PepA_GA"/>
    <property type="match status" value="1"/>
</dbReference>
<dbReference type="GO" id="GO:0008810">
    <property type="term" value="F:cellulase activity"/>
    <property type="evidence" value="ECO:0007669"/>
    <property type="project" value="UniProtKB-EC"/>
</dbReference>
<dbReference type="InterPro" id="IPR023367">
    <property type="entry name" value="Peptidase_M42_dom2"/>
</dbReference>
<sequence>MDDLLVDLINAYGVSGNEDEIRNLIKNYLKRNNHKLYEDSSGNIIVKKGSGENKMMICSHMDSIGFIVNHIDENGIIKMDNIGTFKKEDVSHSFIRFENGTLGKISSCGSDIFVDIGLNNKEEVSMKVKEGDTASLVGPYLVAGNNNIISPLLHNKIGCYILLKLIEKFESENIQVYFVFSSKGEIGGIGARAAAYNIKPDYTIIVGTEKAASTDQLEQNINIGEGPILRIMDKSLIMHEDIKNMLEKASLKAQIKLQYSISSGKSEGGLLHKEISGIRTGEVDVPCRYKYSTSEMISVCDVQDTIKLLTELI</sequence>
<dbReference type="EC" id="3.2.1.4" evidence="7"/>
<dbReference type="InterPro" id="IPR008007">
    <property type="entry name" value="Peptidase_M42"/>
</dbReference>
<evidence type="ECO:0000256" key="5">
    <source>
        <dbReference type="ARBA" id="ARBA00022801"/>
    </source>
</evidence>
<gene>
    <name evidence="7" type="ORF">J2Z42_002913</name>
</gene>
<organism evidence="7 8">
    <name type="scientific">Clostridium algifaecis</name>
    <dbReference type="NCBI Taxonomy" id="1472040"/>
    <lineage>
        <taxon>Bacteria</taxon>
        <taxon>Bacillati</taxon>
        <taxon>Bacillota</taxon>
        <taxon>Clostridia</taxon>
        <taxon>Eubacteriales</taxon>
        <taxon>Clostridiaceae</taxon>
        <taxon>Clostridium</taxon>
    </lineage>
</organism>
<evidence type="ECO:0000313" key="8">
    <source>
        <dbReference type="Proteomes" id="UP001519307"/>
    </source>
</evidence>
<keyword evidence="7" id="KW-0326">Glycosidase</keyword>
<name>A0ABS4KW12_9CLOT</name>
<comment type="similarity">
    <text evidence="1 6">Belongs to the peptidase M42 family.</text>
</comment>
<dbReference type="PANTHER" id="PTHR32481">
    <property type="entry name" value="AMINOPEPTIDASE"/>
    <property type="match status" value="1"/>
</dbReference>
<keyword evidence="3" id="KW-0645">Protease</keyword>
<dbReference type="Gene3D" id="2.40.30.40">
    <property type="entry name" value="Peptidase M42, domain 2"/>
    <property type="match status" value="1"/>
</dbReference>
<dbReference type="Proteomes" id="UP001519307">
    <property type="component" value="Unassembled WGS sequence"/>
</dbReference>
<dbReference type="InterPro" id="IPR051464">
    <property type="entry name" value="Peptidase_M42_aminopept"/>
</dbReference>
<dbReference type="SUPFAM" id="SSF53187">
    <property type="entry name" value="Zn-dependent exopeptidases"/>
    <property type="match status" value="1"/>
</dbReference>
<evidence type="ECO:0000256" key="4">
    <source>
        <dbReference type="ARBA" id="ARBA00022723"/>
    </source>
</evidence>
<dbReference type="SUPFAM" id="SSF101821">
    <property type="entry name" value="Aminopeptidase/glucanase lid domain"/>
    <property type="match status" value="1"/>
</dbReference>